<evidence type="ECO:0000259" key="5">
    <source>
        <dbReference type="PROSITE" id="PS51350"/>
    </source>
</evidence>
<evidence type="ECO:0000256" key="3">
    <source>
        <dbReference type="ARBA" id="ARBA00022490"/>
    </source>
</evidence>
<dbReference type="PRINTS" id="PR00107">
    <property type="entry name" value="PHOSPHOCPHPR"/>
</dbReference>
<comment type="similarity">
    <text evidence="2">Belongs to the HPr family.</text>
</comment>
<dbReference type="InterPro" id="IPR000032">
    <property type="entry name" value="HPr-like"/>
</dbReference>
<dbReference type="InterPro" id="IPR035895">
    <property type="entry name" value="HPr-like_sf"/>
</dbReference>
<dbReference type="PROSITE" id="PS51350">
    <property type="entry name" value="PTS_HPR_DOM"/>
    <property type="match status" value="1"/>
</dbReference>
<dbReference type="PANTHER" id="PTHR33705">
    <property type="entry name" value="PHOSPHOCARRIER PROTEIN HPR"/>
    <property type="match status" value="1"/>
</dbReference>
<dbReference type="PANTHER" id="PTHR33705:SF2">
    <property type="entry name" value="PHOSPHOCARRIER PROTEIN NPR"/>
    <property type="match status" value="1"/>
</dbReference>
<dbReference type="RefSeq" id="WP_236888868.1">
    <property type="nucleotide sequence ID" value="NZ_AP024488.1"/>
</dbReference>
<evidence type="ECO:0000256" key="1">
    <source>
        <dbReference type="ARBA" id="ARBA00004496"/>
    </source>
</evidence>
<dbReference type="CDD" id="cd00367">
    <property type="entry name" value="PTS-HPr_like"/>
    <property type="match status" value="1"/>
</dbReference>
<evidence type="ECO:0000256" key="4">
    <source>
        <dbReference type="ARBA" id="ARBA00022683"/>
    </source>
</evidence>
<dbReference type="Proteomes" id="UP001320148">
    <property type="component" value="Chromosome"/>
</dbReference>
<evidence type="ECO:0000313" key="6">
    <source>
        <dbReference type="EMBL" id="BCS97443.1"/>
    </source>
</evidence>
<gene>
    <name evidence="6" type="ORF">DSLASN_30750</name>
</gene>
<accession>A0ABM7PK41</accession>
<keyword evidence="7" id="KW-1185">Reference proteome</keyword>
<keyword evidence="3" id="KW-0963">Cytoplasm</keyword>
<dbReference type="EMBL" id="AP024488">
    <property type="protein sequence ID" value="BCS97443.1"/>
    <property type="molecule type" value="Genomic_DNA"/>
</dbReference>
<comment type="subcellular location">
    <subcellularLocation>
        <location evidence="1">Cytoplasm</location>
    </subcellularLocation>
</comment>
<dbReference type="InterPro" id="IPR001020">
    <property type="entry name" value="PTS_HPr_His_P_site"/>
</dbReference>
<organism evidence="6 7">
    <name type="scientific">Desulfoluna limicola</name>
    <dbReference type="NCBI Taxonomy" id="2810562"/>
    <lineage>
        <taxon>Bacteria</taxon>
        <taxon>Pseudomonadati</taxon>
        <taxon>Thermodesulfobacteriota</taxon>
        <taxon>Desulfobacteria</taxon>
        <taxon>Desulfobacterales</taxon>
        <taxon>Desulfolunaceae</taxon>
        <taxon>Desulfoluna</taxon>
    </lineage>
</organism>
<keyword evidence="4" id="KW-0598">Phosphotransferase system</keyword>
<proteinExistence type="inferred from homology"/>
<dbReference type="Gene3D" id="3.30.1340.10">
    <property type="entry name" value="HPr-like"/>
    <property type="match status" value="1"/>
</dbReference>
<dbReference type="SUPFAM" id="SSF55594">
    <property type="entry name" value="HPr-like"/>
    <property type="match status" value="1"/>
</dbReference>
<dbReference type="Pfam" id="PF00381">
    <property type="entry name" value="PTS-HPr"/>
    <property type="match status" value="1"/>
</dbReference>
<name>A0ABM7PK41_9BACT</name>
<evidence type="ECO:0000313" key="7">
    <source>
        <dbReference type="Proteomes" id="UP001320148"/>
    </source>
</evidence>
<dbReference type="NCBIfam" id="TIGR01003">
    <property type="entry name" value="PTS_HPr_family"/>
    <property type="match status" value="1"/>
</dbReference>
<sequence length="104" mass="11324">MSRETGLLCTKYLKVSHIKAISRKTTVKSELGIHARPAAMIAKAAADAVGEVWLEREGERADATSIIDILTLGCSKGVEIEIGVEDASDRPVLDRIFELIETDE</sequence>
<reference evidence="6 7" key="1">
    <citation type="submission" date="2021-02" db="EMBL/GenBank/DDBJ databases">
        <title>Complete genome of Desulfoluna sp. strain ASN36.</title>
        <authorList>
            <person name="Takahashi A."/>
            <person name="Kojima H."/>
            <person name="Fukui M."/>
        </authorList>
    </citation>
    <scope>NUCLEOTIDE SEQUENCE [LARGE SCALE GENOMIC DNA]</scope>
    <source>
        <strain evidence="6 7">ASN36</strain>
    </source>
</reference>
<dbReference type="InterPro" id="IPR050399">
    <property type="entry name" value="HPr"/>
</dbReference>
<dbReference type="PROSITE" id="PS00369">
    <property type="entry name" value="PTS_HPR_HIS"/>
    <property type="match status" value="1"/>
</dbReference>
<protein>
    <recommendedName>
        <fullName evidence="5">HPr domain-containing protein</fullName>
    </recommendedName>
</protein>
<feature type="domain" description="HPr" evidence="5">
    <location>
        <begin position="20"/>
        <end position="104"/>
    </location>
</feature>
<evidence type="ECO:0000256" key="2">
    <source>
        <dbReference type="ARBA" id="ARBA00010736"/>
    </source>
</evidence>